<organism evidence="2 3">
    <name type="scientific">Leptolinea tardivitalis</name>
    <dbReference type="NCBI Taxonomy" id="229920"/>
    <lineage>
        <taxon>Bacteria</taxon>
        <taxon>Bacillati</taxon>
        <taxon>Chloroflexota</taxon>
        <taxon>Anaerolineae</taxon>
        <taxon>Anaerolineales</taxon>
        <taxon>Anaerolineaceae</taxon>
        <taxon>Leptolinea</taxon>
    </lineage>
</organism>
<comment type="caution">
    <text evidence="2">The sequence shown here is derived from an EMBL/GenBank/DDBJ whole genome shotgun (WGS) entry which is preliminary data.</text>
</comment>
<accession>A0A0P6WVL1</accession>
<dbReference type="OrthoDB" id="163819at2"/>
<dbReference type="RefSeq" id="WP_062420801.1">
    <property type="nucleotide sequence ID" value="NZ_BBYA01000004.1"/>
</dbReference>
<evidence type="ECO:0000313" key="2">
    <source>
        <dbReference type="EMBL" id="KPL74285.1"/>
    </source>
</evidence>
<evidence type="ECO:0000313" key="3">
    <source>
        <dbReference type="Proteomes" id="UP000050430"/>
    </source>
</evidence>
<dbReference type="SUPFAM" id="SSF49899">
    <property type="entry name" value="Concanavalin A-like lectins/glucanases"/>
    <property type="match status" value="1"/>
</dbReference>
<sequence>MKKTLILAATLCLLIACNFIGAMNPEHKQAISTQVSEQLTASPIVLPTQTIDQTALAATEIITPTETETLEPTITLTPTLSPDDPRTRLGEPTWKETFDKPNQNFYQYEDDQTRFLYENGALSLTAKNANGWTGWSMSYPKPHNFYLEATFKTQTCSGADQYGLVFRSPDYKDGYFLGITCDGKFSLRIYSQKGFLISPTGNPAINSGPNQVNRIGILAQNDRFAFYANGKKLQETKDSTFMDAGLFGAFIVSVNTPKFTVNMDEIAFWNQ</sequence>
<dbReference type="InterPro" id="IPR013320">
    <property type="entry name" value="ConA-like_dom_sf"/>
</dbReference>
<gene>
    <name evidence="2" type="ORF">ADM99_01560</name>
</gene>
<dbReference type="PROSITE" id="PS51257">
    <property type="entry name" value="PROKAR_LIPOPROTEIN"/>
    <property type="match status" value="1"/>
</dbReference>
<proteinExistence type="predicted"/>
<keyword evidence="3" id="KW-1185">Reference proteome</keyword>
<reference evidence="2 3" key="1">
    <citation type="submission" date="2015-07" db="EMBL/GenBank/DDBJ databases">
        <title>Genome sequence of Leptolinea tardivitalis DSM 16556.</title>
        <authorList>
            <person name="Hemp J."/>
            <person name="Ward L.M."/>
            <person name="Pace L.A."/>
            <person name="Fischer W.W."/>
        </authorList>
    </citation>
    <scope>NUCLEOTIDE SEQUENCE [LARGE SCALE GENOMIC DNA]</scope>
    <source>
        <strain evidence="2 3">YMTK-2</strain>
    </source>
</reference>
<evidence type="ECO:0008006" key="4">
    <source>
        <dbReference type="Google" id="ProtNLM"/>
    </source>
</evidence>
<feature type="signal peptide" evidence="1">
    <location>
        <begin position="1"/>
        <end position="22"/>
    </location>
</feature>
<dbReference type="AlphaFoldDB" id="A0A0P6WVL1"/>
<dbReference type="STRING" id="229920.ADM99_01560"/>
<evidence type="ECO:0000256" key="1">
    <source>
        <dbReference type="SAM" id="SignalP"/>
    </source>
</evidence>
<dbReference type="Gene3D" id="2.60.120.560">
    <property type="entry name" value="Exo-inulinase, domain 1"/>
    <property type="match status" value="1"/>
</dbReference>
<feature type="chain" id="PRO_5006132673" description="3-keto-disaccharide hydrolase domain-containing protein" evidence="1">
    <location>
        <begin position="23"/>
        <end position="271"/>
    </location>
</feature>
<keyword evidence="1" id="KW-0732">Signal</keyword>
<protein>
    <recommendedName>
        <fullName evidence="4">3-keto-disaccharide hydrolase domain-containing protein</fullName>
    </recommendedName>
</protein>
<dbReference type="Proteomes" id="UP000050430">
    <property type="component" value="Unassembled WGS sequence"/>
</dbReference>
<dbReference type="EMBL" id="LGCK01000003">
    <property type="protein sequence ID" value="KPL74285.1"/>
    <property type="molecule type" value="Genomic_DNA"/>
</dbReference>
<name>A0A0P6WVL1_9CHLR</name>